<protein>
    <submittedName>
        <fullName evidence="2">Uncharacterized protein</fullName>
    </submittedName>
</protein>
<organism evidence="2 3">
    <name type="scientific">Plakobranchus ocellatus</name>
    <dbReference type="NCBI Taxonomy" id="259542"/>
    <lineage>
        <taxon>Eukaryota</taxon>
        <taxon>Metazoa</taxon>
        <taxon>Spiralia</taxon>
        <taxon>Lophotrochozoa</taxon>
        <taxon>Mollusca</taxon>
        <taxon>Gastropoda</taxon>
        <taxon>Heterobranchia</taxon>
        <taxon>Euthyneura</taxon>
        <taxon>Panpulmonata</taxon>
        <taxon>Sacoglossa</taxon>
        <taxon>Placobranchoidea</taxon>
        <taxon>Plakobranchidae</taxon>
        <taxon>Plakobranchus</taxon>
    </lineage>
</organism>
<sequence>MKGKSVALAQALSQEKLEKYNLEEKPESPRRSDETNTNTRSSRGSSVRWELDDRLRIEEDTVSMKLLRVQPPRQKNTRPSAVKFSIASIGDSMQRKSKLVGTNIPLSLERIIKDSVSSSMGNVNNSARDDGAMWPRGTPTRTSTTSSQRSTLPSIASSKARDAAKDKEASTRARPTAQGNQYAHIKGRHKSVAQDIDPPHSKFSQWTIKAELTATDVAGAEWLDYNDGLYEEPSEDCSLVSHGATIIMVRKAFMLKYLRKE</sequence>
<name>A0AAV4DFZ9_9GAST</name>
<evidence type="ECO:0000256" key="1">
    <source>
        <dbReference type="SAM" id="MobiDB-lite"/>
    </source>
</evidence>
<evidence type="ECO:0000313" key="2">
    <source>
        <dbReference type="EMBL" id="GFO43153.1"/>
    </source>
</evidence>
<dbReference type="EMBL" id="BLXT01007857">
    <property type="protein sequence ID" value="GFO43153.1"/>
    <property type="molecule type" value="Genomic_DNA"/>
</dbReference>
<dbReference type="AlphaFoldDB" id="A0AAV4DFZ9"/>
<feature type="compositionally biased region" description="Low complexity" evidence="1">
    <location>
        <begin position="135"/>
        <end position="158"/>
    </location>
</feature>
<feature type="compositionally biased region" description="Basic and acidic residues" evidence="1">
    <location>
        <begin position="159"/>
        <end position="171"/>
    </location>
</feature>
<feature type="compositionally biased region" description="Basic and acidic residues" evidence="1">
    <location>
        <begin position="17"/>
        <end position="34"/>
    </location>
</feature>
<comment type="caution">
    <text evidence="2">The sequence shown here is derived from an EMBL/GenBank/DDBJ whole genome shotgun (WGS) entry which is preliminary data.</text>
</comment>
<feature type="region of interest" description="Disordered" evidence="1">
    <location>
        <begin position="17"/>
        <end position="48"/>
    </location>
</feature>
<reference evidence="2 3" key="1">
    <citation type="journal article" date="2021" name="Elife">
        <title>Chloroplast acquisition without the gene transfer in kleptoplastic sea slugs, Plakobranchus ocellatus.</title>
        <authorList>
            <person name="Maeda T."/>
            <person name="Takahashi S."/>
            <person name="Yoshida T."/>
            <person name="Shimamura S."/>
            <person name="Takaki Y."/>
            <person name="Nagai Y."/>
            <person name="Toyoda A."/>
            <person name="Suzuki Y."/>
            <person name="Arimoto A."/>
            <person name="Ishii H."/>
            <person name="Satoh N."/>
            <person name="Nishiyama T."/>
            <person name="Hasebe M."/>
            <person name="Maruyama T."/>
            <person name="Minagawa J."/>
            <person name="Obokata J."/>
            <person name="Shigenobu S."/>
        </authorList>
    </citation>
    <scope>NUCLEOTIDE SEQUENCE [LARGE SCALE GENOMIC DNA]</scope>
</reference>
<proteinExistence type="predicted"/>
<dbReference type="Proteomes" id="UP000735302">
    <property type="component" value="Unassembled WGS sequence"/>
</dbReference>
<gene>
    <name evidence="2" type="ORF">PoB_006965800</name>
</gene>
<accession>A0AAV4DFZ9</accession>
<keyword evidence="3" id="KW-1185">Reference proteome</keyword>
<evidence type="ECO:0000313" key="3">
    <source>
        <dbReference type="Proteomes" id="UP000735302"/>
    </source>
</evidence>
<feature type="compositionally biased region" description="Low complexity" evidence="1">
    <location>
        <begin position="35"/>
        <end position="46"/>
    </location>
</feature>
<feature type="region of interest" description="Disordered" evidence="1">
    <location>
        <begin position="118"/>
        <end position="199"/>
    </location>
</feature>